<reference evidence="1" key="1">
    <citation type="journal article" date="2021" name="Proc. Natl. Acad. Sci. U.S.A.">
        <title>A Catalog of Tens of Thousands of Viruses from Human Metagenomes Reveals Hidden Associations with Chronic Diseases.</title>
        <authorList>
            <person name="Tisza M.J."/>
            <person name="Buck C.B."/>
        </authorList>
    </citation>
    <scope>NUCLEOTIDE SEQUENCE</scope>
    <source>
        <strain evidence="1">CtQ5V6</strain>
    </source>
</reference>
<protein>
    <submittedName>
        <fullName evidence="1">Uncharacterized protein</fullName>
    </submittedName>
</protein>
<proteinExistence type="predicted"/>
<accession>A0A8S5RQU5</accession>
<organism evidence="1">
    <name type="scientific">virus sp. ctQ5V6</name>
    <dbReference type="NCBI Taxonomy" id="2825815"/>
    <lineage>
        <taxon>Viruses</taxon>
    </lineage>
</organism>
<dbReference type="EMBL" id="BK059134">
    <property type="protein sequence ID" value="DAE33461.1"/>
    <property type="molecule type" value="Genomic_DNA"/>
</dbReference>
<sequence length="55" mass="6384">MITILKKVIKSNQSKNATSRINTEKLMLCARVRIPLLAFGKPHKIKVFYRLGERE</sequence>
<name>A0A8S5RQU5_9VIRU</name>
<evidence type="ECO:0000313" key="1">
    <source>
        <dbReference type="EMBL" id="DAE33461.1"/>
    </source>
</evidence>